<dbReference type="InterPro" id="IPR051172">
    <property type="entry name" value="Chlamydia_OmcB"/>
</dbReference>
<dbReference type="GO" id="GO:0005576">
    <property type="term" value="C:extracellular region"/>
    <property type="evidence" value="ECO:0007669"/>
    <property type="project" value="UniProtKB-SubCell"/>
</dbReference>
<evidence type="ECO:0000259" key="4">
    <source>
        <dbReference type="Pfam" id="PF01345"/>
    </source>
</evidence>
<evidence type="ECO:0000256" key="1">
    <source>
        <dbReference type="ARBA" id="ARBA00004613"/>
    </source>
</evidence>
<dbReference type="EMBL" id="JAMXLR010000026">
    <property type="protein sequence ID" value="MCO6043879.1"/>
    <property type="molecule type" value="Genomic_DNA"/>
</dbReference>
<accession>A0A9X2FCQ3</accession>
<proteinExistence type="predicted"/>
<feature type="domain" description="DUF11" evidence="4">
    <location>
        <begin position="618"/>
        <end position="739"/>
    </location>
</feature>
<dbReference type="RefSeq" id="WP_252851981.1">
    <property type="nucleotide sequence ID" value="NZ_JAMXLR010000026.1"/>
</dbReference>
<dbReference type="NCBIfam" id="TIGR01451">
    <property type="entry name" value="B_ant_repeat"/>
    <property type="match status" value="2"/>
</dbReference>
<keyword evidence="3" id="KW-0732">Signal</keyword>
<organism evidence="6 7">
    <name type="scientific">Aeoliella straminimaris</name>
    <dbReference type="NCBI Taxonomy" id="2954799"/>
    <lineage>
        <taxon>Bacteria</taxon>
        <taxon>Pseudomonadati</taxon>
        <taxon>Planctomycetota</taxon>
        <taxon>Planctomycetia</taxon>
        <taxon>Pirellulales</taxon>
        <taxon>Lacipirellulaceae</taxon>
        <taxon>Aeoliella</taxon>
    </lineage>
</organism>
<dbReference type="Proteomes" id="UP001155241">
    <property type="component" value="Unassembled WGS sequence"/>
</dbReference>
<dbReference type="InterPro" id="IPR033764">
    <property type="entry name" value="Sdr_B"/>
</dbReference>
<comment type="caution">
    <text evidence="6">The sequence shown here is derived from an EMBL/GenBank/DDBJ whole genome shotgun (WGS) entry which is preliminary data.</text>
</comment>
<evidence type="ECO:0000259" key="5">
    <source>
        <dbReference type="Pfam" id="PF17210"/>
    </source>
</evidence>
<dbReference type="InterPro" id="IPR001434">
    <property type="entry name" value="OmcB-like_DUF11"/>
</dbReference>
<dbReference type="PANTHER" id="PTHR34819">
    <property type="entry name" value="LARGE CYSTEINE-RICH PERIPLASMIC PROTEIN OMCB"/>
    <property type="match status" value="1"/>
</dbReference>
<dbReference type="Gene3D" id="2.60.40.10">
    <property type="entry name" value="Immunoglobulins"/>
    <property type="match status" value="5"/>
</dbReference>
<evidence type="ECO:0000313" key="6">
    <source>
        <dbReference type="EMBL" id="MCO6043879.1"/>
    </source>
</evidence>
<protein>
    <submittedName>
        <fullName evidence="6">SpaA isopeptide-forming pilin-related protein</fullName>
    </submittedName>
</protein>
<dbReference type="InterPro" id="IPR047589">
    <property type="entry name" value="DUF11_rpt"/>
</dbReference>
<evidence type="ECO:0000313" key="7">
    <source>
        <dbReference type="Proteomes" id="UP001155241"/>
    </source>
</evidence>
<sequence>MKCHFERLEDRKLLAADLGQISGTVLNDLQNDGNPANDTVVVGLPVTLYRDGNGNGTFDDAATDPQYGAPTLTDGSGEYTFTGLTEGTYFVQITPSSDLQTLAGGDLQTVTFNASEAMGVTALTIDDFSTAQSATVMRSGGAVGVTDASDADGTNANAGGVRDLYVNATTTGNVTLTSMFGGDNILSLESSSGTEGIARVTWDGADGDGDAVDPAGLSLDFSDGGSNFGMLLNVSADAKPDAEVVLRLTSGSGNTAEATVSILDQDGLLDGDADEEIVVPFTAFTENVQGTGIDFSNVTAIEMVLDFQDPDVSGLDARVQMVGVVGNTVKTADFTALYRMSLGDQVFADLDNDGEFDTGEAGIEDVVVSLYEDTNTDGVYSDGVDTLLATETTDSNGNYLFEDLLPGEYLLRIAETEFGASEPLAGLISSTGNETATVAPDPDDDVDGDDNGYALSTFGVVTQAITLVGDDEPTDDGDSDANSNLTVDFGFYGFDLVIDKEVDLSAVSSNGSLVYTIDVTNNGPSTAFGVSFLDTLPTGVTFDSGSTTVGAVSHSAGEVTANLGDIASGATVTVTINVDVDASATGTLTNTASVSATDESDTSNNTAMAATTVEETIDLAVTKVDDDGDADVAPGDTIVYTVTVINNGPSAATNVVLTDTLPANLAFDTGSSTMPDSVVGDSSTGTTLNYNLGTLASGESTQVTISATVSNTFIGTLTNSASVTADETETTPANNTATSESIVAVAPSSISGAVYVDANNDGVRDPGEQGIAGVMITLTGIDFTAAPVNQTTTTAADGTYQFTNLLPGTYQVTETDPSFYPDGQDSAGSEGGDVANDEISNIVLASSVDATAYTFGELLPTLSKRRFLASSL</sequence>
<dbReference type="AlphaFoldDB" id="A0A9X2FCQ3"/>
<dbReference type="SUPFAM" id="SSF117074">
    <property type="entry name" value="Hypothetical protein PA1324"/>
    <property type="match status" value="3"/>
</dbReference>
<gene>
    <name evidence="6" type="ORF">NG895_08160</name>
</gene>
<feature type="domain" description="SD-repeat containing protein B" evidence="5">
    <location>
        <begin position="341"/>
        <end position="415"/>
    </location>
</feature>
<reference evidence="6" key="1">
    <citation type="submission" date="2022-06" db="EMBL/GenBank/DDBJ databases">
        <title>Aeoliella straminimaris, a novel planctomycete from sediments.</title>
        <authorList>
            <person name="Vitorino I.R."/>
            <person name="Lage O.M."/>
        </authorList>
    </citation>
    <scope>NUCLEOTIDE SEQUENCE</scope>
    <source>
        <strain evidence="6">ICT_H6.2</strain>
    </source>
</reference>
<keyword evidence="2" id="KW-0964">Secreted</keyword>
<feature type="domain" description="DUF11" evidence="4">
    <location>
        <begin position="495"/>
        <end position="610"/>
    </location>
</feature>
<comment type="subcellular location">
    <subcellularLocation>
        <location evidence="1">Secreted</location>
    </subcellularLocation>
</comment>
<name>A0A9X2FCQ3_9BACT</name>
<dbReference type="InterPro" id="IPR013783">
    <property type="entry name" value="Ig-like_fold"/>
</dbReference>
<dbReference type="Pfam" id="PF01345">
    <property type="entry name" value="DUF11"/>
    <property type="match status" value="2"/>
</dbReference>
<keyword evidence="7" id="KW-1185">Reference proteome</keyword>
<dbReference type="PANTHER" id="PTHR34819:SF3">
    <property type="entry name" value="CELL SURFACE PROTEIN"/>
    <property type="match status" value="1"/>
</dbReference>
<evidence type="ECO:0000256" key="2">
    <source>
        <dbReference type="ARBA" id="ARBA00022525"/>
    </source>
</evidence>
<feature type="domain" description="SD-repeat containing protein B" evidence="5">
    <location>
        <begin position="750"/>
        <end position="833"/>
    </location>
</feature>
<evidence type="ECO:0000256" key="3">
    <source>
        <dbReference type="ARBA" id="ARBA00022729"/>
    </source>
</evidence>
<dbReference type="Pfam" id="PF17210">
    <property type="entry name" value="SdrD_B"/>
    <property type="match status" value="2"/>
</dbReference>